<keyword evidence="5 7" id="KW-1133">Transmembrane helix</keyword>
<evidence type="ECO:0000313" key="9">
    <source>
        <dbReference type="Proteomes" id="UP001595478"/>
    </source>
</evidence>
<proteinExistence type="inferred from homology"/>
<comment type="subcellular location">
    <subcellularLocation>
        <location evidence="1">Cell membrane</location>
    </subcellularLocation>
</comment>
<protein>
    <submittedName>
        <fullName evidence="8">AhpA/YtjB family protein</fullName>
    </submittedName>
</protein>
<evidence type="ECO:0000256" key="3">
    <source>
        <dbReference type="ARBA" id="ARBA00022475"/>
    </source>
</evidence>
<comment type="caution">
    <text evidence="8">The sequence shown here is derived from an EMBL/GenBank/DDBJ whole genome shotgun (WGS) entry which is preliminary data.</text>
</comment>
<evidence type="ECO:0000256" key="2">
    <source>
        <dbReference type="ARBA" id="ARBA00005362"/>
    </source>
</evidence>
<keyword evidence="9" id="KW-1185">Reference proteome</keyword>
<dbReference type="InterPro" id="IPR019305">
    <property type="entry name" value="Uncharacterised_Smp"/>
</dbReference>
<keyword evidence="6 7" id="KW-0472">Membrane</keyword>
<evidence type="ECO:0000256" key="4">
    <source>
        <dbReference type="ARBA" id="ARBA00022692"/>
    </source>
</evidence>
<evidence type="ECO:0000256" key="7">
    <source>
        <dbReference type="SAM" id="Phobius"/>
    </source>
</evidence>
<sequence length="198" mass="22502">MQIQAKNSNNRAIFTRISSAILLICVGILAVNLWFMHTENAQKWYKVESEQLGRGLTKQAAKLIAQALEDKDQALIEHYIKVINAGKFVEGAVLFDSAGKRLSQQYSTISVVDLINNAEIAPLVFVEDILDDTQQTIGYIKLVLDRKEIVRHHKAFNQGQVSQTLIIILLTMIISSLLTRLFYKFRYRHEVGEENSLL</sequence>
<gene>
    <name evidence="8" type="ORF">ACFOHL_10795</name>
</gene>
<comment type="similarity">
    <text evidence="2">Belongs to the Smp family.</text>
</comment>
<organism evidence="8 9">
    <name type="scientific">Agaribacter flavus</name>
    <dbReference type="NCBI Taxonomy" id="1902781"/>
    <lineage>
        <taxon>Bacteria</taxon>
        <taxon>Pseudomonadati</taxon>
        <taxon>Pseudomonadota</taxon>
        <taxon>Gammaproteobacteria</taxon>
        <taxon>Alteromonadales</taxon>
        <taxon>Alteromonadaceae</taxon>
        <taxon>Agaribacter</taxon>
    </lineage>
</organism>
<evidence type="ECO:0000256" key="1">
    <source>
        <dbReference type="ARBA" id="ARBA00004236"/>
    </source>
</evidence>
<evidence type="ECO:0000313" key="8">
    <source>
        <dbReference type="EMBL" id="MFC3122111.1"/>
    </source>
</evidence>
<name>A0ABV7FUE9_9ALTE</name>
<dbReference type="EMBL" id="JBHRSW010000017">
    <property type="protein sequence ID" value="MFC3122111.1"/>
    <property type="molecule type" value="Genomic_DNA"/>
</dbReference>
<dbReference type="RefSeq" id="WP_376920245.1">
    <property type="nucleotide sequence ID" value="NZ_JBHRSW010000017.1"/>
</dbReference>
<keyword evidence="3" id="KW-1003">Cell membrane</keyword>
<feature type="transmembrane region" description="Helical" evidence="7">
    <location>
        <begin position="12"/>
        <end position="35"/>
    </location>
</feature>
<reference evidence="9" key="1">
    <citation type="journal article" date="2019" name="Int. J. Syst. Evol. Microbiol.">
        <title>The Global Catalogue of Microorganisms (GCM) 10K type strain sequencing project: providing services to taxonomists for standard genome sequencing and annotation.</title>
        <authorList>
            <consortium name="The Broad Institute Genomics Platform"/>
            <consortium name="The Broad Institute Genome Sequencing Center for Infectious Disease"/>
            <person name="Wu L."/>
            <person name="Ma J."/>
        </authorList>
    </citation>
    <scope>NUCLEOTIDE SEQUENCE [LARGE SCALE GENOMIC DNA]</scope>
    <source>
        <strain evidence="9">KCTC 52473</strain>
    </source>
</reference>
<keyword evidence="4 7" id="KW-0812">Transmembrane</keyword>
<feature type="transmembrane region" description="Helical" evidence="7">
    <location>
        <begin position="164"/>
        <end position="183"/>
    </location>
</feature>
<evidence type="ECO:0000256" key="5">
    <source>
        <dbReference type="ARBA" id="ARBA00022989"/>
    </source>
</evidence>
<evidence type="ECO:0000256" key="6">
    <source>
        <dbReference type="ARBA" id="ARBA00023136"/>
    </source>
</evidence>
<dbReference type="Pfam" id="PF10144">
    <property type="entry name" value="SMP_2"/>
    <property type="match status" value="1"/>
</dbReference>
<dbReference type="Proteomes" id="UP001595478">
    <property type="component" value="Unassembled WGS sequence"/>
</dbReference>
<accession>A0ABV7FUE9</accession>